<feature type="domain" description="CNNM transmembrane" evidence="11">
    <location>
        <begin position="2"/>
        <end position="198"/>
    </location>
</feature>
<dbReference type="Pfam" id="PF03471">
    <property type="entry name" value="CorC_HlyC"/>
    <property type="match status" value="1"/>
</dbReference>
<keyword evidence="8 9" id="KW-0472">Membrane</keyword>
<dbReference type="PANTHER" id="PTHR22777">
    <property type="entry name" value="HEMOLYSIN-RELATED"/>
    <property type="match status" value="1"/>
</dbReference>
<evidence type="ECO:0000256" key="8">
    <source>
        <dbReference type="ARBA" id="ARBA00023136"/>
    </source>
</evidence>
<feature type="transmembrane region" description="Helical" evidence="9">
    <location>
        <begin position="6"/>
        <end position="25"/>
    </location>
</feature>
<dbReference type="InterPro" id="IPR005170">
    <property type="entry name" value="Transptr-assoc_dom"/>
</dbReference>
<dbReference type="FunFam" id="3.10.580.10:FF:000002">
    <property type="entry name" value="Magnesium/cobalt efflux protein CorC"/>
    <property type="match status" value="1"/>
</dbReference>
<feature type="transmembrane region" description="Helical" evidence="9">
    <location>
        <begin position="92"/>
        <end position="112"/>
    </location>
</feature>
<keyword evidence="4 9" id="KW-0812">Transmembrane</keyword>
<sequence>MDDIPLNVLFGVLVFLIILSAFFSGSETGLMTLNRYRLRHLVRAHHRGAVRAQKLLERPDRLIGLILLGNNFVNILASTLTAVIAFRIAGETGLMVGAALLTLVILIFAEVTPKTLAALHPERVAFPAAFVYGPLLWVLYPFVWVVNIIANSILRVIGVRPEQGDRNTLSQEELRTVVLEAGAMIPKRHQDMLLNIIDLEKVTVEDIMVPRKEISGIDLDEDWNTIMRQVISSQYTRLPVYRGSIDNVIGFIHLRKILPLLKLDELDKETLEKSIREPLFIPENTPLNRQLLNFQRERRRVGLVVDEYGDIQGLATLEDILEEVVGEFTTDPSTSSKDIMPQEDGSYLVNGTVTIRELNRTLNTELKTDGPKTLNGLVLEYLEDIPQPGTSLLLSGYPIDIVQTQGNLVKTLRIHTTRRQPVPEQN</sequence>
<reference evidence="12" key="1">
    <citation type="submission" date="2018-06" db="EMBL/GenBank/DDBJ databases">
        <authorList>
            <person name="Zhirakovskaya E."/>
        </authorList>
    </citation>
    <scope>NUCLEOTIDE SEQUENCE</scope>
</reference>
<dbReference type="InterPro" id="IPR000644">
    <property type="entry name" value="CBS_dom"/>
</dbReference>
<feature type="transmembrane region" description="Helical" evidence="9">
    <location>
        <begin position="62"/>
        <end position="86"/>
    </location>
</feature>
<keyword evidence="3" id="KW-1003">Cell membrane</keyword>
<dbReference type="SUPFAM" id="SSF56176">
    <property type="entry name" value="FAD-binding/transporter-associated domain-like"/>
    <property type="match status" value="1"/>
</dbReference>
<dbReference type="CDD" id="cd04590">
    <property type="entry name" value="CBS_pair_CorC_HlyC_assoc"/>
    <property type="match status" value="1"/>
</dbReference>
<dbReference type="NCBIfam" id="NF008604">
    <property type="entry name" value="PRK11573.1"/>
    <property type="match status" value="1"/>
</dbReference>
<dbReference type="InterPro" id="IPR036318">
    <property type="entry name" value="FAD-bd_PCMH-like_sf"/>
</dbReference>
<feature type="domain" description="CBS" evidence="10">
    <location>
        <begin position="274"/>
        <end position="330"/>
    </location>
</feature>
<keyword evidence="5" id="KW-0677">Repeat</keyword>
<evidence type="ECO:0000256" key="5">
    <source>
        <dbReference type="ARBA" id="ARBA00022737"/>
    </source>
</evidence>
<dbReference type="SMART" id="SM01091">
    <property type="entry name" value="CorC_HlyC"/>
    <property type="match status" value="1"/>
</dbReference>
<evidence type="ECO:0000256" key="2">
    <source>
        <dbReference type="ARBA" id="ARBA00006337"/>
    </source>
</evidence>
<dbReference type="GO" id="GO:0005886">
    <property type="term" value="C:plasma membrane"/>
    <property type="evidence" value="ECO:0007669"/>
    <property type="project" value="UniProtKB-SubCell"/>
</dbReference>
<evidence type="ECO:0000256" key="7">
    <source>
        <dbReference type="ARBA" id="ARBA00023122"/>
    </source>
</evidence>
<dbReference type="InterPro" id="IPR002550">
    <property type="entry name" value="CNNM"/>
</dbReference>
<keyword evidence="6 9" id="KW-1133">Transmembrane helix</keyword>
<name>A0A3B0Y5D8_9ZZZZ</name>
<dbReference type="EMBL" id="UOFM01000156">
    <property type="protein sequence ID" value="VAW75975.1"/>
    <property type="molecule type" value="Genomic_DNA"/>
</dbReference>
<evidence type="ECO:0000256" key="9">
    <source>
        <dbReference type="SAM" id="Phobius"/>
    </source>
</evidence>
<evidence type="ECO:0000313" key="12">
    <source>
        <dbReference type="EMBL" id="VAW75975.1"/>
    </source>
</evidence>
<gene>
    <name evidence="12" type="ORF">MNBD_GAMMA14-2404</name>
</gene>
<dbReference type="Gene3D" id="3.30.465.10">
    <property type="match status" value="1"/>
</dbReference>
<evidence type="ECO:0000256" key="3">
    <source>
        <dbReference type="ARBA" id="ARBA00022475"/>
    </source>
</evidence>
<evidence type="ECO:0000259" key="11">
    <source>
        <dbReference type="PROSITE" id="PS51846"/>
    </source>
</evidence>
<dbReference type="InterPro" id="IPR046342">
    <property type="entry name" value="CBS_dom_sf"/>
</dbReference>
<dbReference type="PROSITE" id="PS51846">
    <property type="entry name" value="CNNM"/>
    <property type="match status" value="1"/>
</dbReference>
<comment type="similarity">
    <text evidence="2">Belongs to the UPF0053 family.</text>
</comment>
<accession>A0A3B0Y5D8</accession>
<dbReference type="Pfam" id="PF00571">
    <property type="entry name" value="CBS"/>
    <property type="match status" value="1"/>
</dbReference>
<dbReference type="PROSITE" id="PS51371">
    <property type="entry name" value="CBS"/>
    <property type="match status" value="1"/>
</dbReference>
<evidence type="ECO:0000256" key="4">
    <source>
        <dbReference type="ARBA" id="ARBA00022692"/>
    </source>
</evidence>
<dbReference type="InterPro" id="IPR044751">
    <property type="entry name" value="Ion_transp-like_CBS"/>
</dbReference>
<dbReference type="InterPro" id="IPR016169">
    <property type="entry name" value="FAD-bd_PCMH_sub2"/>
</dbReference>
<feature type="transmembrane region" description="Helical" evidence="9">
    <location>
        <begin position="124"/>
        <end position="146"/>
    </location>
</feature>
<proteinExistence type="inferred from homology"/>
<protein>
    <submittedName>
        <fullName evidence="12">Membrane protein YfjD</fullName>
    </submittedName>
</protein>
<evidence type="ECO:0000256" key="6">
    <source>
        <dbReference type="ARBA" id="ARBA00022989"/>
    </source>
</evidence>
<dbReference type="PANTHER" id="PTHR22777:SF32">
    <property type="entry name" value="UPF0053 INNER MEMBRANE PROTEIN YFJD"/>
    <property type="match status" value="1"/>
</dbReference>
<keyword evidence="7" id="KW-0129">CBS domain</keyword>
<dbReference type="GO" id="GO:0050660">
    <property type="term" value="F:flavin adenine dinucleotide binding"/>
    <property type="evidence" value="ECO:0007669"/>
    <property type="project" value="InterPro"/>
</dbReference>
<dbReference type="SUPFAM" id="SSF54631">
    <property type="entry name" value="CBS-domain pair"/>
    <property type="match status" value="1"/>
</dbReference>
<comment type="subcellular location">
    <subcellularLocation>
        <location evidence="1">Cell membrane</location>
        <topology evidence="1">Multi-pass membrane protein</topology>
    </subcellularLocation>
</comment>
<dbReference type="Gene3D" id="3.10.580.10">
    <property type="entry name" value="CBS-domain"/>
    <property type="match status" value="1"/>
</dbReference>
<dbReference type="AlphaFoldDB" id="A0A3B0Y5D8"/>
<dbReference type="Pfam" id="PF01595">
    <property type="entry name" value="CNNM"/>
    <property type="match status" value="1"/>
</dbReference>
<organism evidence="12">
    <name type="scientific">hydrothermal vent metagenome</name>
    <dbReference type="NCBI Taxonomy" id="652676"/>
    <lineage>
        <taxon>unclassified sequences</taxon>
        <taxon>metagenomes</taxon>
        <taxon>ecological metagenomes</taxon>
    </lineage>
</organism>
<evidence type="ECO:0000256" key="1">
    <source>
        <dbReference type="ARBA" id="ARBA00004651"/>
    </source>
</evidence>
<evidence type="ECO:0000259" key="10">
    <source>
        <dbReference type="PROSITE" id="PS51371"/>
    </source>
</evidence>